<name>A0AAD8Y9G1_9STRA</name>
<feature type="transmembrane region" description="Helical" evidence="1">
    <location>
        <begin position="541"/>
        <end position="564"/>
    </location>
</feature>
<reference evidence="2" key="1">
    <citation type="submission" date="2023-06" db="EMBL/GenBank/DDBJ databases">
        <title>Survivors Of The Sea: Transcriptome response of Skeletonema marinoi to long-term dormancy.</title>
        <authorList>
            <person name="Pinder M.I.M."/>
            <person name="Kourtchenko O."/>
            <person name="Robertson E.K."/>
            <person name="Larsson T."/>
            <person name="Maumus F."/>
            <person name="Osuna-Cruz C.M."/>
            <person name="Vancaester E."/>
            <person name="Stenow R."/>
            <person name="Vandepoele K."/>
            <person name="Ploug H."/>
            <person name="Bruchert V."/>
            <person name="Godhe A."/>
            <person name="Topel M."/>
        </authorList>
    </citation>
    <scope>NUCLEOTIDE SEQUENCE</scope>
    <source>
        <strain evidence="2">R05AC</strain>
    </source>
</reference>
<protein>
    <submittedName>
        <fullName evidence="2">Uncharacterized protein</fullName>
    </submittedName>
</protein>
<evidence type="ECO:0000313" key="3">
    <source>
        <dbReference type="Proteomes" id="UP001224775"/>
    </source>
</evidence>
<accession>A0AAD8Y9G1</accession>
<keyword evidence="1" id="KW-1133">Transmembrane helix</keyword>
<organism evidence="2 3">
    <name type="scientific">Skeletonema marinoi</name>
    <dbReference type="NCBI Taxonomy" id="267567"/>
    <lineage>
        <taxon>Eukaryota</taxon>
        <taxon>Sar</taxon>
        <taxon>Stramenopiles</taxon>
        <taxon>Ochrophyta</taxon>
        <taxon>Bacillariophyta</taxon>
        <taxon>Coscinodiscophyceae</taxon>
        <taxon>Thalassiosirophycidae</taxon>
        <taxon>Thalassiosirales</taxon>
        <taxon>Skeletonemataceae</taxon>
        <taxon>Skeletonema</taxon>
        <taxon>Skeletonema marinoi-dohrnii complex</taxon>
    </lineage>
</organism>
<dbReference type="EMBL" id="JATAAI010000014">
    <property type="protein sequence ID" value="KAK1740885.1"/>
    <property type="molecule type" value="Genomic_DNA"/>
</dbReference>
<keyword evidence="1" id="KW-0472">Membrane</keyword>
<sequence>MILPVDANARPSDAYPPKVLVKYVDGVEEKYHAYLKSAFMEEQRTDYTDSTVDFNVTALEEHINKQGSSHAEMMQAIEGTFSVVDVDRTIPQPTGKEVRSYDEAKAKGWALKYMDGYAVLKIERFRMGFGTLLLVWMALSKECKRKGITKLIVDISNNGGGIGTLGPTLATLMYPTAAHDWYEKNNALVINEPMQICRDKIEPLLEDLLDVFQNKGNTTDGALGAIIQGLTDSRMKQVNDAFDIFRTFCVGITAGNNCASLDNFQEEWATFAAYTYKSPPLLKQIIAKMVVLMKTFNRFSKWDSNYADFNKTIINTVNQGGIETNLTGFFTDYTPGMYTMQQLRHHSKTMRILMSILLSNGVAGSTAHTFSSKVMQLWNNRDETEVTTKLTTVSYGGLKEDNGDVTMACLTAIVGDVHLENELIAAGVVYLFNKFILVGSYIFDATSTALEEYYESLPELPYFANSSPKMPVVGDYDTTLMGEDTVPLQYIKMPADEHISTYYLGTKIGDYSDLEDLYEETAKFFSAGSDTFDDPTSTAAIVSPFGIVLTVAGALTAAAISLFMG</sequence>
<keyword evidence="1" id="KW-0812">Transmembrane</keyword>
<proteinExistence type="predicted"/>
<keyword evidence="3" id="KW-1185">Reference proteome</keyword>
<gene>
    <name evidence="2" type="ORF">QTG54_008137</name>
</gene>
<dbReference type="Proteomes" id="UP001224775">
    <property type="component" value="Unassembled WGS sequence"/>
</dbReference>
<dbReference type="AlphaFoldDB" id="A0AAD8Y9G1"/>
<evidence type="ECO:0000313" key="2">
    <source>
        <dbReference type="EMBL" id="KAK1740885.1"/>
    </source>
</evidence>
<evidence type="ECO:0000256" key="1">
    <source>
        <dbReference type="SAM" id="Phobius"/>
    </source>
</evidence>
<comment type="caution">
    <text evidence="2">The sequence shown here is derived from an EMBL/GenBank/DDBJ whole genome shotgun (WGS) entry which is preliminary data.</text>
</comment>